<accession>A0A6J4TRR3</accession>
<gene>
    <name evidence="1" type="ORF">AVDCRST_MAG96-3405</name>
</gene>
<sequence>MELFSNSFLSTPLCASPPYTSVVLQLLPLRGKIQDFFGCTVFFG</sequence>
<evidence type="ECO:0000313" key="1">
    <source>
        <dbReference type="EMBL" id="CAA9528695.1"/>
    </source>
</evidence>
<proteinExistence type="predicted"/>
<organism evidence="1">
    <name type="scientific">uncultured Segetibacter sp</name>
    <dbReference type="NCBI Taxonomy" id="481133"/>
    <lineage>
        <taxon>Bacteria</taxon>
        <taxon>Pseudomonadati</taxon>
        <taxon>Bacteroidota</taxon>
        <taxon>Chitinophagia</taxon>
        <taxon>Chitinophagales</taxon>
        <taxon>Chitinophagaceae</taxon>
        <taxon>Segetibacter</taxon>
        <taxon>environmental samples</taxon>
    </lineage>
</organism>
<reference evidence="1" key="1">
    <citation type="submission" date="2020-02" db="EMBL/GenBank/DDBJ databases">
        <authorList>
            <person name="Meier V. D."/>
        </authorList>
    </citation>
    <scope>NUCLEOTIDE SEQUENCE</scope>
    <source>
        <strain evidence="1">AVDCRST_MAG96</strain>
    </source>
</reference>
<protein>
    <submittedName>
        <fullName evidence="1">Uncharacterized protein</fullName>
    </submittedName>
</protein>
<dbReference type="EMBL" id="CADCVN010001332">
    <property type="protein sequence ID" value="CAA9528695.1"/>
    <property type="molecule type" value="Genomic_DNA"/>
</dbReference>
<dbReference type="AlphaFoldDB" id="A0A6J4TRR3"/>
<name>A0A6J4TRR3_9BACT</name>